<organism evidence="2 3">
    <name type="scientific">Eumeta variegata</name>
    <name type="common">Bagworm moth</name>
    <name type="synonym">Eumeta japonica</name>
    <dbReference type="NCBI Taxonomy" id="151549"/>
    <lineage>
        <taxon>Eukaryota</taxon>
        <taxon>Metazoa</taxon>
        <taxon>Ecdysozoa</taxon>
        <taxon>Arthropoda</taxon>
        <taxon>Hexapoda</taxon>
        <taxon>Insecta</taxon>
        <taxon>Pterygota</taxon>
        <taxon>Neoptera</taxon>
        <taxon>Endopterygota</taxon>
        <taxon>Lepidoptera</taxon>
        <taxon>Glossata</taxon>
        <taxon>Ditrysia</taxon>
        <taxon>Tineoidea</taxon>
        <taxon>Psychidae</taxon>
        <taxon>Oiketicinae</taxon>
        <taxon>Eumeta</taxon>
    </lineage>
</organism>
<gene>
    <name evidence="2" type="ORF">EVAR_62748_1</name>
</gene>
<evidence type="ECO:0000256" key="1">
    <source>
        <dbReference type="SAM" id="MobiDB-lite"/>
    </source>
</evidence>
<feature type="compositionally biased region" description="Basic and acidic residues" evidence="1">
    <location>
        <begin position="122"/>
        <end position="133"/>
    </location>
</feature>
<dbReference type="EMBL" id="BGZK01001679">
    <property type="protein sequence ID" value="GBP84450.1"/>
    <property type="molecule type" value="Genomic_DNA"/>
</dbReference>
<protein>
    <submittedName>
        <fullName evidence="2">Uncharacterized protein</fullName>
    </submittedName>
</protein>
<comment type="caution">
    <text evidence="2">The sequence shown here is derived from an EMBL/GenBank/DDBJ whole genome shotgun (WGS) entry which is preliminary data.</text>
</comment>
<evidence type="ECO:0000313" key="3">
    <source>
        <dbReference type="Proteomes" id="UP000299102"/>
    </source>
</evidence>
<evidence type="ECO:0000313" key="2">
    <source>
        <dbReference type="EMBL" id="GBP84450.1"/>
    </source>
</evidence>
<reference evidence="2 3" key="1">
    <citation type="journal article" date="2019" name="Commun. Biol.">
        <title>The bagworm genome reveals a unique fibroin gene that provides high tensile strength.</title>
        <authorList>
            <person name="Kono N."/>
            <person name="Nakamura H."/>
            <person name="Ohtoshi R."/>
            <person name="Tomita M."/>
            <person name="Numata K."/>
            <person name="Arakawa K."/>
        </authorList>
    </citation>
    <scope>NUCLEOTIDE SEQUENCE [LARGE SCALE GENOMIC DNA]</scope>
</reference>
<accession>A0A4C1Z9S0</accession>
<proteinExistence type="predicted"/>
<keyword evidence="3" id="KW-1185">Reference proteome</keyword>
<name>A0A4C1Z9S0_EUMVA</name>
<dbReference type="Proteomes" id="UP000299102">
    <property type="component" value="Unassembled WGS sequence"/>
</dbReference>
<dbReference type="AlphaFoldDB" id="A0A4C1Z9S0"/>
<sequence length="142" mass="15939">MIKDRSFVRSQIFHTPFLVGAGAGRRTYVASCPDVFSSGIRPRRSSGDGPISGVELEEFPSQPEIKSCQWVHRHHPRPSRPSLGVMVKWRVAASSGLEKLDGPEKRRRSLTLRISATCTRNIDSRPHRNDRRGSRPLIGPPF</sequence>
<feature type="region of interest" description="Disordered" evidence="1">
    <location>
        <begin position="120"/>
        <end position="142"/>
    </location>
</feature>